<protein>
    <recommendedName>
        <fullName evidence="4">HNH endonuclease</fullName>
    </recommendedName>
</protein>
<evidence type="ECO:0000313" key="2">
    <source>
        <dbReference type="EMBL" id="MBP2704469.1"/>
    </source>
</evidence>
<evidence type="ECO:0000313" key="3">
    <source>
        <dbReference type="Proteomes" id="UP000674234"/>
    </source>
</evidence>
<feature type="compositionally biased region" description="Low complexity" evidence="1">
    <location>
        <begin position="28"/>
        <end position="45"/>
    </location>
</feature>
<dbReference type="RefSeq" id="WP_210155774.1">
    <property type="nucleotide sequence ID" value="NZ_JAFCNB010000005.1"/>
</dbReference>
<feature type="compositionally biased region" description="Gly residues" evidence="1">
    <location>
        <begin position="85"/>
        <end position="94"/>
    </location>
</feature>
<name>A0A940WPE3_9ACTN</name>
<dbReference type="AlphaFoldDB" id="A0A940WPE3"/>
<reference evidence="2" key="1">
    <citation type="submission" date="2021-02" db="EMBL/GenBank/DDBJ databases">
        <title>Draft genome sequence of Microbispora sp. RL4-1S isolated from rice leaves in Thailand.</title>
        <authorList>
            <person name="Muangham S."/>
            <person name="Duangmal K."/>
        </authorList>
    </citation>
    <scope>NUCLEOTIDE SEQUENCE</scope>
    <source>
        <strain evidence="2">RL4-1S</strain>
    </source>
</reference>
<organism evidence="2 3">
    <name type="scientific">Microbispora oryzae</name>
    <dbReference type="NCBI Taxonomy" id="2806554"/>
    <lineage>
        <taxon>Bacteria</taxon>
        <taxon>Bacillati</taxon>
        <taxon>Actinomycetota</taxon>
        <taxon>Actinomycetes</taxon>
        <taxon>Streptosporangiales</taxon>
        <taxon>Streptosporangiaceae</taxon>
        <taxon>Microbispora</taxon>
    </lineage>
</organism>
<feature type="region of interest" description="Disordered" evidence="1">
    <location>
        <begin position="81"/>
        <end position="107"/>
    </location>
</feature>
<dbReference type="Proteomes" id="UP000674234">
    <property type="component" value="Unassembled WGS sequence"/>
</dbReference>
<evidence type="ECO:0008006" key="4">
    <source>
        <dbReference type="Google" id="ProtNLM"/>
    </source>
</evidence>
<gene>
    <name evidence="2" type="ORF">JOL79_11650</name>
</gene>
<dbReference type="EMBL" id="JAFCNB010000005">
    <property type="protein sequence ID" value="MBP2704469.1"/>
    <property type="molecule type" value="Genomic_DNA"/>
</dbReference>
<accession>A0A940WPE3</accession>
<comment type="caution">
    <text evidence="2">The sequence shown here is derived from an EMBL/GenBank/DDBJ whole genome shotgun (WGS) entry which is preliminary data.</text>
</comment>
<evidence type="ECO:0000256" key="1">
    <source>
        <dbReference type="SAM" id="MobiDB-lite"/>
    </source>
</evidence>
<feature type="compositionally biased region" description="Pro residues" evidence="1">
    <location>
        <begin position="1"/>
        <end position="10"/>
    </location>
</feature>
<keyword evidence="3" id="KW-1185">Reference proteome</keyword>
<proteinExistence type="predicted"/>
<sequence length="231" mass="24637">MKRSPMPPRRQPMSRGSKQLSRKAPIRSTGAPKSGKTTGKKSAGPRPLPVKVVAAVRARSGGLCEIGLECGGLAQAVERAHRTGKGAGGPGGRGRAASNSPSNLMDACRRDHDRVDRAKVTDAYLRGHKIHRHGLARPHEVPVLHAGYGWVLLDDHGGWRSAPAAAVRGEHLLPVLQISRREYDLGETGAVDRALARFGHLDCGGHSFRLDEVLTCACGAELLVVTLLEAE</sequence>
<feature type="region of interest" description="Disordered" evidence="1">
    <location>
        <begin position="1"/>
        <end position="46"/>
    </location>
</feature>